<dbReference type="EMBL" id="CABVIK010000009">
    <property type="protein sequence ID" value="VVP08067.1"/>
    <property type="molecule type" value="Genomic_DNA"/>
</dbReference>
<dbReference type="AlphaFoldDB" id="A0A5E7L8A7"/>
<evidence type="ECO:0000313" key="2">
    <source>
        <dbReference type="Proteomes" id="UP000349468"/>
    </source>
</evidence>
<organism evidence="1 2">
    <name type="scientific">Pseudomonas fluorescens</name>
    <dbReference type="NCBI Taxonomy" id="294"/>
    <lineage>
        <taxon>Bacteria</taxon>
        <taxon>Pseudomonadati</taxon>
        <taxon>Pseudomonadota</taxon>
        <taxon>Gammaproteobacteria</taxon>
        <taxon>Pseudomonadales</taxon>
        <taxon>Pseudomonadaceae</taxon>
        <taxon>Pseudomonas</taxon>
    </lineage>
</organism>
<name>A0A5E7L8A7_PSEFL</name>
<gene>
    <name evidence="1" type="ORF">PS870_03165</name>
</gene>
<accession>A0A5E7L8A7</accession>
<protein>
    <submittedName>
        <fullName evidence="1">Uncharacterized protein</fullName>
    </submittedName>
</protein>
<evidence type="ECO:0000313" key="1">
    <source>
        <dbReference type="EMBL" id="VVP08067.1"/>
    </source>
</evidence>
<proteinExistence type="predicted"/>
<reference evidence="1 2" key="1">
    <citation type="submission" date="2019-09" db="EMBL/GenBank/DDBJ databases">
        <authorList>
            <person name="Chandra G."/>
            <person name="Truman W A."/>
        </authorList>
    </citation>
    <scope>NUCLEOTIDE SEQUENCE [LARGE SCALE GENOMIC DNA]</scope>
    <source>
        <strain evidence="1">PS870</strain>
    </source>
</reference>
<sequence length="80" mass="8622">MKNIVPNPTLDNAVIQANISKGFMLTTPDGKPAQLAVIDENGSVLIAGADVAWAAWRVCIEVQENFWEGQGHLIVHTKAP</sequence>
<dbReference type="RefSeq" id="WP_154912605.1">
    <property type="nucleotide sequence ID" value="NZ_CABVIK010000009.1"/>
</dbReference>
<dbReference type="Proteomes" id="UP000349468">
    <property type="component" value="Unassembled WGS sequence"/>
</dbReference>